<evidence type="ECO:0000313" key="1">
    <source>
        <dbReference type="EMBL" id="CUR42320.1"/>
    </source>
</evidence>
<dbReference type="EMBL" id="LN887678">
    <property type="protein sequence ID" value="CUR42320.1"/>
    <property type="molecule type" value="Genomic_DNA"/>
</dbReference>
<reference evidence="2" key="1">
    <citation type="submission" date="2015-10" db="EMBL/GenBank/DDBJ databases">
        <authorList>
            <person name="Crossman L.C."/>
        </authorList>
    </citation>
    <scope>NUCLEOTIDE SEQUENCE [LARGE SCALE GENOMIC DNA]</scope>
    <source>
        <strain evidence="2">20-2</strain>
    </source>
</reference>
<dbReference type="Proteomes" id="UP000235484">
    <property type="component" value="Unassembled WGS sequence"/>
</dbReference>
<organism evidence="1 2">
    <name type="scientific">Limosilactobacillus reuteri</name>
    <name type="common">Lactobacillus reuteri</name>
    <dbReference type="NCBI Taxonomy" id="1598"/>
    <lineage>
        <taxon>Bacteria</taxon>
        <taxon>Bacillati</taxon>
        <taxon>Bacillota</taxon>
        <taxon>Bacilli</taxon>
        <taxon>Lactobacillales</taxon>
        <taxon>Lactobacillaceae</taxon>
        <taxon>Limosilactobacillus</taxon>
    </lineage>
</organism>
<dbReference type="RefSeq" id="WP_102816910.1">
    <property type="nucleotide sequence ID" value="NZ_LN887678.1"/>
</dbReference>
<sequence length="205" mass="23786">METKTIKPQDFIETFEEFLDSDATNIMLRGYSDDTKIICLSEFVKSMRHGLNDIVIEVPNLKNAVNILPTCFKFGRHETNFKHYDHHPHFDKEYSVNGITYKFREYSNPNLVNIEEGQQDLVIFLSVQSILYTNQNGKMNSNFSAFERRIEAYGNEKKIFVTANDNNKSPENLYSLMDKVVILDTAKNEEVLLPNKKGETINLPY</sequence>
<name>A0A0U5FDN6_LIMRT</name>
<accession>A0A0U5FDN6</accession>
<evidence type="ECO:0000313" key="2">
    <source>
        <dbReference type="Proteomes" id="UP000235484"/>
    </source>
</evidence>
<gene>
    <name evidence="1" type="ORF">LRLP16767_LR202_02027</name>
</gene>
<dbReference type="AlphaFoldDB" id="A0A0U5FDN6"/>
<protein>
    <submittedName>
        <fullName evidence="1">Uncharacterized protein</fullName>
    </submittedName>
</protein>
<proteinExistence type="predicted"/>